<evidence type="ECO:0000313" key="11">
    <source>
        <dbReference type="Proteomes" id="UP001614394"/>
    </source>
</evidence>
<dbReference type="InterPro" id="IPR008979">
    <property type="entry name" value="Galactose-bd-like_sf"/>
</dbReference>
<feature type="chain" id="PRO_5045577620" evidence="5">
    <location>
        <begin position="33"/>
        <end position="933"/>
    </location>
</feature>
<dbReference type="Pfam" id="PF02837">
    <property type="entry name" value="Glyco_hydro_2_N"/>
    <property type="match status" value="1"/>
</dbReference>
<dbReference type="PROSITE" id="PS51318">
    <property type="entry name" value="TAT"/>
    <property type="match status" value="1"/>
</dbReference>
<accession>A0ABW8CG30</accession>
<evidence type="ECO:0000313" key="10">
    <source>
        <dbReference type="EMBL" id="MFI9105410.1"/>
    </source>
</evidence>
<dbReference type="PANTHER" id="PTHR42732">
    <property type="entry name" value="BETA-GALACTOSIDASE"/>
    <property type="match status" value="1"/>
</dbReference>
<dbReference type="InterPro" id="IPR006101">
    <property type="entry name" value="Glyco_hydro_2"/>
</dbReference>
<dbReference type="InterPro" id="IPR006103">
    <property type="entry name" value="Glyco_hydro_2_cat"/>
</dbReference>
<dbReference type="InterPro" id="IPR006102">
    <property type="entry name" value="Ig-like_GH2"/>
</dbReference>
<dbReference type="InterPro" id="IPR040605">
    <property type="entry name" value="Glyco_hydro2_dom5"/>
</dbReference>
<dbReference type="InterPro" id="IPR013783">
    <property type="entry name" value="Ig-like_fold"/>
</dbReference>
<dbReference type="Pfam" id="PF00703">
    <property type="entry name" value="Glyco_hydro_2"/>
    <property type="match status" value="1"/>
</dbReference>
<evidence type="ECO:0000259" key="7">
    <source>
        <dbReference type="Pfam" id="PF02836"/>
    </source>
</evidence>
<dbReference type="SUPFAM" id="SSF51445">
    <property type="entry name" value="(Trans)glycosidases"/>
    <property type="match status" value="1"/>
</dbReference>
<evidence type="ECO:0000256" key="4">
    <source>
        <dbReference type="RuleBase" id="RU361154"/>
    </source>
</evidence>
<dbReference type="Gene3D" id="2.60.120.260">
    <property type="entry name" value="Galactose-binding domain-like"/>
    <property type="match status" value="2"/>
</dbReference>
<dbReference type="RefSeq" id="WP_399656095.1">
    <property type="nucleotide sequence ID" value="NZ_JBITYG010000012.1"/>
</dbReference>
<comment type="similarity">
    <text evidence="1 4">Belongs to the glycosyl hydrolase 2 family.</text>
</comment>
<feature type="signal peptide" evidence="5">
    <location>
        <begin position="1"/>
        <end position="32"/>
    </location>
</feature>
<dbReference type="Gene3D" id="2.60.40.10">
    <property type="entry name" value="Immunoglobulins"/>
    <property type="match status" value="3"/>
</dbReference>
<evidence type="ECO:0000256" key="3">
    <source>
        <dbReference type="ARBA" id="ARBA00023295"/>
    </source>
</evidence>
<keyword evidence="2 4" id="KW-0378">Hydrolase</keyword>
<dbReference type="InterPro" id="IPR008964">
    <property type="entry name" value="Invasin/intimin_cell_adhesion"/>
</dbReference>
<dbReference type="InterPro" id="IPR006311">
    <property type="entry name" value="TAT_signal"/>
</dbReference>
<dbReference type="Proteomes" id="UP001614394">
    <property type="component" value="Unassembled WGS sequence"/>
</dbReference>
<evidence type="ECO:0000256" key="2">
    <source>
        <dbReference type="ARBA" id="ARBA00022801"/>
    </source>
</evidence>
<sequence>MSQPFDRRRFLILSAAAATPALIGASAPPAAAADHRLFDAAPTPRAELSLNNGWRFLRGDAPGAEQSAFADGQWQAVDVPHTARLEPVGVGGHNYRGIAWYRRHFVAGPDYRGRRVYVRFEGAMQVARVWLNGVLLGEHQGGFTPFVLDLTDRLVSEAENVLAVRLDNTDNPLVPPGKPQAQMDFDYFGGLYRDVTLTLVDPLHVSDPVFAGKVAGGGVFVTTPVVTAASASVVVATDVRNDAEAAAEVGVVSTVVDAAGRVVAAQTDTATVAGSGDRAIAQTLHVAAPALWSPDAPSLYTLHTELHRSGVPVDHVVTRFGIRTLAWTKADGFVLNGRRLLLSGTNRGHQEYPYVGHAAPAAQQRRDARLIKESGANFVRSAHYPPHPAFLDACDELGLMVMDSIPGWQNWNDDPRFRENSYNDTRTMIRRDRNHPSVVLWEVSLNETAVPDDYARRQVAITHAEYPSGQGFAYGGNTPDTGTVFDVQNADTPTPGPAALLYREYGDWSFGGENSTSRCTRADGEQAMLLAAANKQQTYSQLLTPGRWPDATLAGIATWSAVDYNRGLNQRTCYSGLVDLFRIPKFVHHFYRSQRDPAVVRPDVASGPMVHIAHWWRRPYTNGTQGTGLGQFAYTGVWRSIGQRNAFTNILGNRVTLAFRGNRISLHGTVNSLNGIGAVSIDGGPEADVDYYSATFVDDRTVWTSPPLTQGTHTLSLRVTGRKNPASANTWISLVGAEVSSTTPVPEQIKVFSNCDRVRLYQDNTLLEERSPDTGANTANVLRPPFTFARPAHVPGTLRADGVIAGQVVASHTVRTPGRAERLLVDVDLPEGRLLADGVEFAVVRASIVDTAGTITPVTGEPVTFTVTGAGRLIGDASIAANPVPAQAGIAAGLVRSTHQAGTVTVTATAAGLTAGHASFQTLPSATVSVPLV</sequence>
<evidence type="ECO:0000259" key="6">
    <source>
        <dbReference type="Pfam" id="PF00703"/>
    </source>
</evidence>
<evidence type="ECO:0000256" key="1">
    <source>
        <dbReference type="ARBA" id="ARBA00007401"/>
    </source>
</evidence>
<dbReference type="PROSITE" id="PS00719">
    <property type="entry name" value="GLYCOSYL_HYDROL_F2_1"/>
    <property type="match status" value="1"/>
</dbReference>
<keyword evidence="11" id="KW-1185">Reference proteome</keyword>
<dbReference type="InterPro" id="IPR017853">
    <property type="entry name" value="GH"/>
</dbReference>
<dbReference type="InterPro" id="IPR051913">
    <property type="entry name" value="GH2_Domain-Containing"/>
</dbReference>
<dbReference type="InterPro" id="IPR036156">
    <property type="entry name" value="Beta-gal/glucu_dom_sf"/>
</dbReference>
<feature type="domain" description="Glycoside hydrolase family 2 catalytic" evidence="7">
    <location>
        <begin position="331"/>
        <end position="450"/>
    </location>
</feature>
<dbReference type="PRINTS" id="PR00132">
    <property type="entry name" value="GLHYDRLASE2"/>
</dbReference>
<reference evidence="10 11" key="1">
    <citation type="submission" date="2024-10" db="EMBL/GenBank/DDBJ databases">
        <title>The Natural Products Discovery Center: Release of the First 8490 Sequenced Strains for Exploring Actinobacteria Biosynthetic Diversity.</title>
        <authorList>
            <person name="Kalkreuter E."/>
            <person name="Kautsar S.A."/>
            <person name="Yang D."/>
            <person name="Bader C.D."/>
            <person name="Teijaro C.N."/>
            <person name="Fluegel L."/>
            <person name="Davis C.M."/>
            <person name="Simpson J.R."/>
            <person name="Lauterbach L."/>
            <person name="Steele A.D."/>
            <person name="Gui C."/>
            <person name="Meng S."/>
            <person name="Li G."/>
            <person name="Viehrig K."/>
            <person name="Ye F."/>
            <person name="Su P."/>
            <person name="Kiefer A.F."/>
            <person name="Nichols A."/>
            <person name="Cepeda A.J."/>
            <person name="Yan W."/>
            <person name="Fan B."/>
            <person name="Jiang Y."/>
            <person name="Adhikari A."/>
            <person name="Zheng C.-J."/>
            <person name="Schuster L."/>
            <person name="Cowan T.M."/>
            <person name="Smanski M.J."/>
            <person name="Chevrette M.G."/>
            <person name="De Carvalho L.P.S."/>
            <person name="Shen B."/>
        </authorList>
    </citation>
    <scope>NUCLEOTIDE SEQUENCE [LARGE SCALE GENOMIC DNA]</scope>
    <source>
        <strain evidence="10 11">NPDC053399</strain>
    </source>
</reference>
<proteinExistence type="inferred from homology"/>
<gene>
    <name evidence="10" type="ORF">ACIGXA_33355</name>
</gene>
<dbReference type="Pfam" id="PF02836">
    <property type="entry name" value="Glyco_hydro_2_C"/>
    <property type="match status" value="1"/>
</dbReference>
<keyword evidence="5" id="KW-0732">Signal</keyword>
<feature type="domain" description="Glycosyl hydrolases family 2 sugar binding" evidence="8">
    <location>
        <begin position="93"/>
        <end position="197"/>
    </location>
</feature>
<dbReference type="InterPro" id="IPR023230">
    <property type="entry name" value="Glyco_hydro_2_CS"/>
</dbReference>
<dbReference type="PANTHER" id="PTHR42732:SF1">
    <property type="entry name" value="BETA-MANNOSIDASE"/>
    <property type="match status" value="1"/>
</dbReference>
<dbReference type="Pfam" id="PF18565">
    <property type="entry name" value="Glyco_hydro2_C5"/>
    <property type="match status" value="1"/>
</dbReference>
<evidence type="ECO:0000259" key="9">
    <source>
        <dbReference type="Pfam" id="PF18565"/>
    </source>
</evidence>
<dbReference type="SUPFAM" id="SSF49303">
    <property type="entry name" value="beta-Galactosidase/glucuronidase domain"/>
    <property type="match status" value="1"/>
</dbReference>
<dbReference type="InterPro" id="IPR006104">
    <property type="entry name" value="Glyco_hydro_2_N"/>
</dbReference>
<keyword evidence="3 4" id="KW-0326">Glycosidase</keyword>
<dbReference type="SUPFAM" id="SSF49373">
    <property type="entry name" value="Invasin/intimin cell-adhesion fragments"/>
    <property type="match status" value="1"/>
</dbReference>
<feature type="domain" description="Glycoside hydrolase family 2 immunoglobulin-like beta-sandwich" evidence="6">
    <location>
        <begin position="219"/>
        <end position="323"/>
    </location>
</feature>
<organism evidence="10 11">
    <name type="scientific">Streptomyces fildesensis</name>
    <dbReference type="NCBI Taxonomy" id="375757"/>
    <lineage>
        <taxon>Bacteria</taxon>
        <taxon>Bacillati</taxon>
        <taxon>Actinomycetota</taxon>
        <taxon>Actinomycetes</taxon>
        <taxon>Kitasatosporales</taxon>
        <taxon>Streptomycetaceae</taxon>
        <taxon>Streptomyces</taxon>
    </lineage>
</organism>
<comment type="caution">
    <text evidence="10">The sequence shown here is derived from an EMBL/GenBank/DDBJ whole genome shotgun (WGS) entry which is preliminary data.</text>
</comment>
<name>A0ABW8CG30_9ACTN</name>
<feature type="domain" description="Glycoside hydrolase family 2" evidence="9">
    <location>
        <begin position="833"/>
        <end position="916"/>
    </location>
</feature>
<evidence type="ECO:0000259" key="8">
    <source>
        <dbReference type="Pfam" id="PF02837"/>
    </source>
</evidence>
<dbReference type="SUPFAM" id="SSF49785">
    <property type="entry name" value="Galactose-binding domain-like"/>
    <property type="match status" value="1"/>
</dbReference>
<dbReference type="GO" id="GO:0016787">
    <property type="term" value="F:hydrolase activity"/>
    <property type="evidence" value="ECO:0007669"/>
    <property type="project" value="UniProtKB-KW"/>
</dbReference>
<dbReference type="Gene3D" id="3.20.20.80">
    <property type="entry name" value="Glycosidases"/>
    <property type="match status" value="1"/>
</dbReference>
<dbReference type="EMBL" id="JBITYG010000012">
    <property type="protein sequence ID" value="MFI9105410.1"/>
    <property type="molecule type" value="Genomic_DNA"/>
</dbReference>
<evidence type="ECO:0000256" key="5">
    <source>
        <dbReference type="SAM" id="SignalP"/>
    </source>
</evidence>
<protein>
    <submittedName>
        <fullName evidence="10">Glycoside hydrolase family 2 TIM barrel-domain containing protein</fullName>
    </submittedName>
</protein>